<dbReference type="Proteomes" id="UP000197781">
    <property type="component" value="Chromosome"/>
</dbReference>
<dbReference type="PANTHER" id="PTHR22550:SF9">
    <property type="entry name" value="STAGE V SPORULATION PROTEIN AF"/>
    <property type="match status" value="1"/>
</dbReference>
<feature type="transmembrane region" description="Helical" evidence="3">
    <location>
        <begin position="302"/>
        <end position="321"/>
    </location>
</feature>
<dbReference type="PANTHER" id="PTHR22550">
    <property type="entry name" value="SPORE GERMINATION PROTEIN"/>
    <property type="match status" value="1"/>
</dbReference>
<organism evidence="4 5">
    <name type="scientific">Brevibacillus formosus</name>
    <dbReference type="NCBI Taxonomy" id="54913"/>
    <lineage>
        <taxon>Bacteria</taxon>
        <taxon>Bacillati</taxon>
        <taxon>Bacillota</taxon>
        <taxon>Bacilli</taxon>
        <taxon>Bacillales</taxon>
        <taxon>Paenibacillaceae</taxon>
        <taxon>Brevibacillus</taxon>
    </lineage>
</organism>
<dbReference type="GO" id="GO:0016020">
    <property type="term" value="C:membrane"/>
    <property type="evidence" value="ECO:0007669"/>
    <property type="project" value="InterPro"/>
</dbReference>
<evidence type="ECO:0000256" key="1">
    <source>
        <dbReference type="ARBA" id="ARBA00005278"/>
    </source>
</evidence>
<sequence>MDNGKERRSWHRSRKKRHPISTYLEENQKYLNDRLGVGKSFDIGVHDFYVGHTRMLLYYINGFAESLLISQVMRELNDVRDRELADDAFDQLFHKFIPFFQLSKVETTDEFMDKLLVGQVGLIIDRSRHAIILDAKILPNRTPQEPDTERIVRGAHDGFTEVLITNTTLTRRRIRDQRLRFEIMQIGERTKTDVAVAYLQDVANEELVCTLKERLQNIQIDGIPMAEKTVEEFIIGKTLNPFPLVRYTERPDVAAVHLLEGHVLIYVDTSPSVMITPATYFHHVQHAEEYRQTPVIGAYLRWVRFLGIFASVFVLPIWLLLVMHPSMIPEPLHFLGIKKMGSIPILAQFLIAEVGLDLMRMAAIHTPAPLSIAVGLLAAILVGDVAIKVGLFAPEVILYLAVAAIGMYATPSYELSLANRLIRLFLILMVGFFSTPGLMIGLTLILIFLATTRSLNTPYLWPFIPFNYKGMKDIVVRLAVPSKNNRPSIVRSQNSSRQ</sequence>
<dbReference type="PIRSF" id="PIRSF005690">
    <property type="entry name" value="GerBA"/>
    <property type="match status" value="1"/>
</dbReference>
<dbReference type="RefSeq" id="WP_088907177.1">
    <property type="nucleotide sequence ID" value="NZ_CP018145.1"/>
</dbReference>
<evidence type="ECO:0000256" key="2">
    <source>
        <dbReference type="ARBA" id="ARBA00023136"/>
    </source>
</evidence>
<feature type="transmembrane region" description="Helical" evidence="3">
    <location>
        <begin position="396"/>
        <end position="413"/>
    </location>
</feature>
<evidence type="ECO:0000256" key="3">
    <source>
        <dbReference type="SAM" id="Phobius"/>
    </source>
</evidence>
<evidence type="ECO:0000313" key="4">
    <source>
        <dbReference type="EMBL" id="ASJ53362.1"/>
    </source>
</evidence>
<comment type="similarity">
    <text evidence="1">Belongs to the GerABKA family.</text>
</comment>
<feature type="transmembrane region" description="Helical" evidence="3">
    <location>
        <begin position="425"/>
        <end position="450"/>
    </location>
</feature>
<feature type="transmembrane region" description="Helical" evidence="3">
    <location>
        <begin position="370"/>
        <end position="390"/>
    </location>
</feature>
<gene>
    <name evidence="4" type="ORF">BP422_07215</name>
</gene>
<dbReference type="EMBL" id="CP018145">
    <property type="protein sequence ID" value="ASJ53362.1"/>
    <property type="molecule type" value="Genomic_DNA"/>
</dbReference>
<accession>A0A220MEI5</accession>
<evidence type="ECO:0000313" key="5">
    <source>
        <dbReference type="Proteomes" id="UP000197781"/>
    </source>
</evidence>
<dbReference type="KEGG" id="bfm:BP422_07215"/>
<dbReference type="InterPro" id="IPR050768">
    <property type="entry name" value="UPF0353/GerABKA_families"/>
</dbReference>
<keyword evidence="2 3" id="KW-0472">Membrane</keyword>
<protein>
    <submittedName>
        <fullName evidence="4">Spore germination protein</fullName>
    </submittedName>
</protein>
<dbReference type="AlphaFoldDB" id="A0A220MEI5"/>
<dbReference type="InterPro" id="IPR004995">
    <property type="entry name" value="Spore_Ger"/>
</dbReference>
<keyword evidence="3" id="KW-1133">Transmembrane helix</keyword>
<proteinExistence type="inferred from homology"/>
<reference evidence="4 5" key="1">
    <citation type="submission" date="2016-11" db="EMBL/GenBank/DDBJ databases">
        <authorList>
            <person name="Jaros S."/>
            <person name="Januszkiewicz K."/>
            <person name="Wedrychowicz H."/>
        </authorList>
    </citation>
    <scope>NUCLEOTIDE SEQUENCE [LARGE SCALE GENOMIC DNA]</scope>
    <source>
        <strain evidence="4 5">NF2</strain>
    </source>
</reference>
<dbReference type="GO" id="GO:0009847">
    <property type="term" value="P:spore germination"/>
    <property type="evidence" value="ECO:0007669"/>
    <property type="project" value="InterPro"/>
</dbReference>
<keyword evidence="3" id="KW-0812">Transmembrane</keyword>
<name>A0A220MEI5_9BACL</name>
<dbReference type="Pfam" id="PF03323">
    <property type="entry name" value="GerA"/>
    <property type="match status" value="1"/>
</dbReference>